<dbReference type="SUPFAM" id="SSF47413">
    <property type="entry name" value="lambda repressor-like DNA-binding domains"/>
    <property type="match status" value="1"/>
</dbReference>
<keyword evidence="1" id="KW-0238">DNA-binding</keyword>
<evidence type="ECO:0000259" key="4">
    <source>
        <dbReference type="PROSITE" id="PS50943"/>
    </source>
</evidence>
<feature type="region of interest" description="Disordered" evidence="2">
    <location>
        <begin position="71"/>
        <end position="101"/>
    </location>
</feature>
<dbReference type="InterPro" id="IPR010982">
    <property type="entry name" value="Lambda_DNA-bd_dom_sf"/>
</dbReference>
<dbReference type="CDD" id="cd00093">
    <property type="entry name" value="HTH_XRE"/>
    <property type="match status" value="1"/>
</dbReference>
<dbReference type="Pfam" id="PF01381">
    <property type="entry name" value="HTH_3"/>
    <property type="match status" value="1"/>
</dbReference>
<keyword evidence="6" id="KW-1185">Reference proteome</keyword>
<feature type="transmembrane region" description="Helical" evidence="3">
    <location>
        <begin position="185"/>
        <end position="208"/>
    </location>
</feature>
<keyword evidence="3" id="KW-0472">Membrane</keyword>
<keyword evidence="3" id="KW-0812">Transmembrane</keyword>
<feature type="domain" description="HTH cro/C1-type" evidence="4">
    <location>
        <begin position="9"/>
        <end position="63"/>
    </location>
</feature>
<evidence type="ECO:0000256" key="3">
    <source>
        <dbReference type="SAM" id="Phobius"/>
    </source>
</evidence>
<organism evidence="5 6">
    <name type="scientific">Gordonibacter massiliensis</name>
    <name type="common">ex Traore et al. 2017</name>
    <dbReference type="NCBI Taxonomy" id="1841863"/>
    <lineage>
        <taxon>Bacteria</taxon>
        <taxon>Bacillati</taxon>
        <taxon>Actinomycetota</taxon>
        <taxon>Coriobacteriia</taxon>
        <taxon>Eggerthellales</taxon>
        <taxon>Eggerthellaceae</taxon>
        <taxon>Gordonibacter</taxon>
    </lineage>
</organism>
<reference evidence="5 6" key="1">
    <citation type="submission" date="2020-08" db="EMBL/GenBank/DDBJ databases">
        <authorList>
            <person name="Liu C."/>
            <person name="Sun Q."/>
        </authorList>
    </citation>
    <scope>NUCLEOTIDE SEQUENCE [LARGE SCALE GENOMIC DNA]</scope>
    <source>
        <strain evidence="5 6">N22</strain>
    </source>
</reference>
<dbReference type="EMBL" id="JACMSE010000008">
    <property type="protein sequence ID" value="MBC2889839.1"/>
    <property type="molecule type" value="Genomic_DNA"/>
</dbReference>
<dbReference type="RefSeq" id="WP_185905616.1">
    <property type="nucleotide sequence ID" value="NZ_JACMSE010000008.1"/>
</dbReference>
<dbReference type="Proteomes" id="UP000587396">
    <property type="component" value="Unassembled WGS sequence"/>
</dbReference>
<name>A0A842JKW5_9ACTN</name>
<dbReference type="AlphaFoldDB" id="A0A842JKW5"/>
<dbReference type="PANTHER" id="PTHR46558:SF13">
    <property type="entry name" value="HTH-TYPE TRANSCRIPTIONAL REGULATOR IMMR"/>
    <property type="match status" value="1"/>
</dbReference>
<feature type="compositionally biased region" description="Pro residues" evidence="2">
    <location>
        <begin position="147"/>
        <end position="158"/>
    </location>
</feature>
<feature type="region of interest" description="Disordered" evidence="2">
    <location>
        <begin position="113"/>
        <end position="174"/>
    </location>
</feature>
<proteinExistence type="predicted"/>
<evidence type="ECO:0000313" key="5">
    <source>
        <dbReference type="EMBL" id="MBC2889839.1"/>
    </source>
</evidence>
<protein>
    <submittedName>
        <fullName evidence="5">Helix-turn-helix transcriptional regulator</fullName>
    </submittedName>
</protein>
<dbReference type="SMART" id="SM00530">
    <property type="entry name" value="HTH_XRE"/>
    <property type="match status" value="1"/>
</dbReference>
<dbReference type="PANTHER" id="PTHR46558">
    <property type="entry name" value="TRACRIPTIONAL REGULATORY PROTEIN-RELATED-RELATED"/>
    <property type="match status" value="1"/>
</dbReference>
<gene>
    <name evidence="5" type="ORF">H7313_10880</name>
</gene>
<evidence type="ECO:0000313" key="6">
    <source>
        <dbReference type="Proteomes" id="UP000587396"/>
    </source>
</evidence>
<dbReference type="InterPro" id="IPR001387">
    <property type="entry name" value="Cro/C1-type_HTH"/>
</dbReference>
<accession>A0A842JKW5</accession>
<sequence>MEFSVADRLARLRRAQGYSQGELARKLGLSRQAVSKWERAEAAPDTENLIALARLYGVTLDELAGLDAGNEAAEERSARTLEPSAATGDEHPGRSDNGSSRIDAVKFGAAPVASGASRDAPADSLSGAAPGLDSDATGAPAPDAPTGGPPTPAAPDPPVTGESPAGQAAEGPSGAAAPRVWRRGFYRAVVCVLCVALLALGALGWFALTGPHPRVTDALGVTSTHVDEINFSGIDRIVVNWPAGEVKIESMPTLRPLRIEEHGLDVVKQGCFQKKGSTLEVWAGDARAWDDREAIAHDLTISIPLSSPSSAASAKDAPRLAELVLNTGYGSFSVENIEAEALDATMRDGSLELARCSFGEYRFS</sequence>
<dbReference type="Gene3D" id="1.10.260.40">
    <property type="entry name" value="lambda repressor-like DNA-binding domains"/>
    <property type="match status" value="1"/>
</dbReference>
<evidence type="ECO:0000256" key="1">
    <source>
        <dbReference type="ARBA" id="ARBA00023125"/>
    </source>
</evidence>
<keyword evidence="3" id="KW-1133">Transmembrane helix</keyword>
<comment type="caution">
    <text evidence="5">The sequence shown here is derived from an EMBL/GenBank/DDBJ whole genome shotgun (WGS) entry which is preliminary data.</text>
</comment>
<feature type="compositionally biased region" description="Low complexity" evidence="2">
    <location>
        <begin position="135"/>
        <end position="146"/>
    </location>
</feature>
<evidence type="ECO:0000256" key="2">
    <source>
        <dbReference type="SAM" id="MobiDB-lite"/>
    </source>
</evidence>
<dbReference type="PROSITE" id="PS50943">
    <property type="entry name" value="HTH_CROC1"/>
    <property type="match status" value="1"/>
</dbReference>
<dbReference type="GO" id="GO:0003677">
    <property type="term" value="F:DNA binding"/>
    <property type="evidence" value="ECO:0007669"/>
    <property type="project" value="UniProtKB-KW"/>
</dbReference>